<evidence type="ECO:0000256" key="1">
    <source>
        <dbReference type="ARBA" id="ARBA00004245"/>
    </source>
</evidence>
<feature type="repeat" description="TPR" evidence="10">
    <location>
        <begin position="321"/>
        <end position="354"/>
    </location>
</feature>
<name>Q7NJE3_GLOVI</name>
<sequence>MHIFCRQVYYYCEGRGSWRDMLLPVSLRCTARRWACALSLVASLGLVCPRSAWTQPATAEAPGGELAEAARLDEQGVQLREAGRYKEAQPLAEQALATREKALGPEHPEVAKSLNNLALLYTERGEYAEAEPLFRRALAIREKAFGPEHPEMAKSLNNLALLYSERGEYAEAEPLFRRALAIREKAFGPEHPEVAKNLNNLALLYSERGEYAEAEPLHKRALAIEEKAFGPEHQKMAVGLGNLALLYYRWGEYAEAEPLFKRTLAILEKAFGPEHPRVAVSLNNLANLYDRQGENAEAERLHKRTLAIWEKAFGPEHPRVAVSLSNLALLHQERGEYTEAEPLFKRALAIKEKTLGLEHPDTVNSFVYLANLYRERGEYTEAEPLYKRALALWEKAFGTQHPKMATGLYNLALLRLRQDRPDDARQALRQALDIQEHNLALNLPAAAQQRNHAYLASLKDTADLALWLHLHRLRDDPEAARLAFSTALGRKGRVLEEATLALARLRRRLPPERQQPLQRLAAARTQLATLVLQNSVTLPPEQYRTRVSELRTQVRQLEDNLADAGAGLRALTRPLTLQAVQQALPKDAALVEFVLYRPFEPKAAGPAQRFGPPRYAAYLLPAVGPPRGVDLGEAKQIDALIRYWRSWLLDPTSPGTGRADKLARQLHQKLLAPLQGNPGVKHLFLAPDGQLNTMPFAALVAQDGRSLLQRYALTYLVSGRELPRLEQAAPAPRSGPLVLGGPDFARAAAGPPLASRPAAERRATGESTGAAAARWGENLRSAALTGFTVRPLPGAEREARAVARLLGIPSTRLLTGALATENALKAARSPALLHLATHGFFLQERDTRGEAEAQEPLLRSGVALAGFNARSSGSEDGVLTALEAQGLDLEGTELAVLSACESGVGLVLGGEGVQGLRRALALAGTRSQVLTLWQVEDRTTAKLMERFYRGLVAGLGRSEALRQAQLAVAAQQGRAHPYWWGSFTASGDWRSVRLSKLGG</sequence>
<protein>
    <submittedName>
        <fullName evidence="13">Gll1889 protein</fullName>
    </submittedName>
</protein>
<evidence type="ECO:0000256" key="6">
    <source>
        <dbReference type="ARBA" id="ARBA00022803"/>
    </source>
</evidence>
<evidence type="ECO:0000259" key="12">
    <source>
        <dbReference type="Pfam" id="PF12770"/>
    </source>
</evidence>
<accession>Q7NJE3</accession>
<keyword evidence="7" id="KW-0175">Coiled coil</keyword>
<dbReference type="PROSITE" id="PS50005">
    <property type="entry name" value="TPR"/>
    <property type="match status" value="6"/>
</dbReference>
<dbReference type="Pfam" id="PF13424">
    <property type="entry name" value="TPR_12"/>
    <property type="match status" value="4"/>
</dbReference>
<evidence type="ECO:0000256" key="2">
    <source>
        <dbReference type="ARBA" id="ARBA00009622"/>
    </source>
</evidence>
<reference evidence="13 14" key="2">
    <citation type="journal article" date="2003" name="DNA Res.">
        <title>Complete genome structure of Gloeobacter violaceus PCC 7421, a cyanobacterium that lacks thylakoids (supplement).</title>
        <authorList>
            <person name="Nakamura Y."/>
            <person name="Kaneko T."/>
            <person name="Sato S."/>
            <person name="Mimuro M."/>
            <person name="Miyashita H."/>
            <person name="Tsuchiya T."/>
            <person name="Sasamoto S."/>
            <person name="Watanabe A."/>
            <person name="Kawashima K."/>
            <person name="Kishida Y."/>
            <person name="Kiyokawa C."/>
            <person name="Kohara M."/>
            <person name="Matsumoto M."/>
            <person name="Matsuno A."/>
            <person name="Nakazaki N."/>
            <person name="Shimpo S."/>
            <person name="Takeuchi C."/>
            <person name="Yamada M."/>
            <person name="Tabata S."/>
        </authorList>
    </citation>
    <scope>NUCLEOTIDE SEQUENCE [LARGE SCALE GENOMIC DNA]</scope>
    <source>
        <strain evidence="14">ATCC 29082 / PCC 7421</strain>
    </source>
</reference>
<reference evidence="13 14" key="1">
    <citation type="journal article" date="2003" name="DNA Res.">
        <title>Complete genome structure of Gloeobacter violaceus PCC 7421, a cyanobacterium that lacks thylakoids.</title>
        <authorList>
            <person name="Nakamura Y."/>
            <person name="Kaneko T."/>
            <person name="Sato S."/>
            <person name="Mimuro M."/>
            <person name="Miyashita H."/>
            <person name="Tsuchiya T."/>
            <person name="Sasamoto S."/>
            <person name="Watanabe A."/>
            <person name="Kawashima K."/>
            <person name="Kishida Y."/>
            <person name="Kiyokawa C."/>
            <person name="Kohara M."/>
            <person name="Matsumoto M."/>
            <person name="Matsuno A."/>
            <person name="Nakazaki N."/>
            <person name="Shimpo S."/>
            <person name="Takeuchi C."/>
            <person name="Yamada M."/>
            <person name="Tabata S."/>
        </authorList>
    </citation>
    <scope>NUCLEOTIDE SEQUENCE [LARGE SCALE GENOMIC DNA]</scope>
    <source>
        <strain evidence="14">ATCC 29082 / PCC 7421</strain>
    </source>
</reference>
<evidence type="ECO:0000313" key="13">
    <source>
        <dbReference type="EMBL" id="BAC89830.1"/>
    </source>
</evidence>
<dbReference type="PATRIC" id="fig|251221.4.peg.1921"/>
<dbReference type="PANTHER" id="PTHR45783">
    <property type="entry name" value="KINESIN LIGHT CHAIN"/>
    <property type="match status" value="1"/>
</dbReference>
<feature type="repeat" description="TPR" evidence="10">
    <location>
        <begin position="153"/>
        <end position="186"/>
    </location>
</feature>
<keyword evidence="6 10" id="KW-0802">TPR repeat</keyword>
<dbReference type="SMART" id="SM00028">
    <property type="entry name" value="TPR"/>
    <property type="match status" value="9"/>
</dbReference>
<gene>
    <name evidence="13" type="ordered locus">gll1889</name>
</gene>
<evidence type="ECO:0000256" key="5">
    <source>
        <dbReference type="ARBA" id="ARBA00022737"/>
    </source>
</evidence>
<dbReference type="EnsemblBacteria" id="BAC89830">
    <property type="protein sequence ID" value="BAC89830"/>
    <property type="gene ID" value="BAC89830"/>
</dbReference>
<evidence type="ECO:0000256" key="7">
    <source>
        <dbReference type="ARBA" id="ARBA00023054"/>
    </source>
</evidence>
<feature type="repeat" description="TPR" evidence="10">
    <location>
        <begin position="111"/>
        <end position="144"/>
    </location>
</feature>
<dbReference type="GO" id="GO:0005871">
    <property type="term" value="C:kinesin complex"/>
    <property type="evidence" value="ECO:0007669"/>
    <property type="project" value="InterPro"/>
</dbReference>
<dbReference type="Gene3D" id="1.25.40.10">
    <property type="entry name" value="Tetratricopeptide repeat domain"/>
    <property type="match status" value="3"/>
</dbReference>
<evidence type="ECO:0000256" key="9">
    <source>
        <dbReference type="ARBA" id="ARBA00023212"/>
    </source>
</evidence>
<feature type="repeat" description="TPR" evidence="10">
    <location>
        <begin position="405"/>
        <end position="438"/>
    </location>
</feature>
<dbReference type="GO" id="GO:0005874">
    <property type="term" value="C:microtubule"/>
    <property type="evidence" value="ECO:0007669"/>
    <property type="project" value="UniProtKB-KW"/>
</dbReference>
<keyword evidence="3" id="KW-0963">Cytoplasm</keyword>
<evidence type="ECO:0000256" key="4">
    <source>
        <dbReference type="ARBA" id="ARBA00022701"/>
    </source>
</evidence>
<keyword evidence="9" id="KW-0206">Cytoskeleton</keyword>
<evidence type="ECO:0000256" key="8">
    <source>
        <dbReference type="ARBA" id="ARBA00023175"/>
    </source>
</evidence>
<dbReference type="AlphaFoldDB" id="Q7NJE3"/>
<dbReference type="PRINTS" id="PR00381">
    <property type="entry name" value="KINESINLIGHT"/>
</dbReference>
<feature type="domain" description="CHAT" evidence="12">
    <location>
        <begin position="661"/>
        <end position="988"/>
    </location>
</feature>
<evidence type="ECO:0000256" key="3">
    <source>
        <dbReference type="ARBA" id="ARBA00022490"/>
    </source>
</evidence>
<keyword evidence="5" id="KW-0677">Repeat</keyword>
<keyword evidence="14" id="KW-1185">Reference proteome</keyword>
<dbReference type="KEGG" id="gvi:gll1889"/>
<dbReference type="STRING" id="251221.gene:10759381"/>
<dbReference type="Pfam" id="PF12770">
    <property type="entry name" value="CHAT"/>
    <property type="match status" value="1"/>
</dbReference>
<dbReference type="EMBL" id="BA000045">
    <property type="protein sequence ID" value="BAC89830.1"/>
    <property type="molecule type" value="Genomic_DNA"/>
</dbReference>
<dbReference type="InterPro" id="IPR019734">
    <property type="entry name" value="TPR_rpt"/>
</dbReference>
<feature type="region of interest" description="Disordered" evidence="11">
    <location>
        <begin position="749"/>
        <end position="772"/>
    </location>
</feature>
<comment type="subcellular location">
    <subcellularLocation>
        <location evidence="1">Cytoplasm</location>
        <location evidence="1">Cytoskeleton</location>
    </subcellularLocation>
</comment>
<feature type="repeat" description="TPR" evidence="10">
    <location>
        <begin position="195"/>
        <end position="228"/>
    </location>
</feature>
<dbReference type="PhylomeDB" id="Q7NJE3"/>
<keyword evidence="4" id="KW-0493">Microtubule</keyword>
<dbReference type="InterPro" id="IPR011990">
    <property type="entry name" value="TPR-like_helical_dom_sf"/>
</dbReference>
<dbReference type="PANTHER" id="PTHR45783:SF3">
    <property type="entry name" value="KINESIN LIGHT CHAIN"/>
    <property type="match status" value="1"/>
</dbReference>
<proteinExistence type="inferred from homology"/>
<organism evidence="13 14">
    <name type="scientific">Gloeobacter violaceus (strain ATCC 29082 / PCC 7421)</name>
    <dbReference type="NCBI Taxonomy" id="251221"/>
    <lineage>
        <taxon>Bacteria</taxon>
        <taxon>Bacillati</taxon>
        <taxon>Cyanobacteriota</taxon>
        <taxon>Cyanophyceae</taxon>
        <taxon>Gloeobacterales</taxon>
        <taxon>Gloeobacteraceae</taxon>
        <taxon>Gloeobacter</taxon>
    </lineage>
</organism>
<dbReference type="SUPFAM" id="SSF48452">
    <property type="entry name" value="TPR-like"/>
    <property type="match status" value="2"/>
</dbReference>
<evidence type="ECO:0000313" key="14">
    <source>
        <dbReference type="Proteomes" id="UP000000557"/>
    </source>
</evidence>
<dbReference type="eggNOG" id="COG0457">
    <property type="taxonomic scope" value="Bacteria"/>
</dbReference>
<comment type="similarity">
    <text evidence="2">Belongs to the kinesin light chain family.</text>
</comment>
<dbReference type="Pfam" id="PF13374">
    <property type="entry name" value="TPR_10"/>
    <property type="match status" value="1"/>
</dbReference>
<dbReference type="InterPro" id="IPR024983">
    <property type="entry name" value="CHAT_dom"/>
</dbReference>
<dbReference type="OrthoDB" id="446317at2"/>
<keyword evidence="8" id="KW-0505">Motor protein</keyword>
<dbReference type="eggNOG" id="COG4995">
    <property type="taxonomic scope" value="Bacteria"/>
</dbReference>
<dbReference type="HOGENOM" id="CLU_002404_1_0_3"/>
<evidence type="ECO:0000256" key="10">
    <source>
        <dbReference type="PROSITE-ProRule" id="PRU00339"/>
    </source>
</evidence>
<evidence type="ECO:0000256" key="11">
    <source>
        <dbReference type="SAM" id="MobiDB-lite"/>
    </source>
</evidence>
<dbReference type="InterPro" id="IPR002151">
    <property type="entry name" value="Kinesin_light"/>
</dbReference>
<feature type="repeat" description="TPR" evidence="10">
    <location>
        <begin position="363"/>
        <end position="396"/>
    </location>
</feature>
<dbReference type="Proteomes" id="UP000000557">
    <property type="component" value="Chromosome"/>
</dbReference>
<dbReference type="InParanoid" id="Q7NJE3"/>